<protein>
    <submittedName>
        <fullName evidence="1">Uncharacterized protein</fullName>
    </submittedName>
</protein>
<dbReference type="EMBL" id="UINC01099772">
    <property type="protein sequence ID" value="SVC59297.1"/>
    <property type="molecule type" value="Genomic_DNA"/>
</dbReference>
<sequence>MAKRSLLLFLLLLLPFQTWADYRETPEFVPKYMVELRGLEPLTPCMQSRCSPS</sequence>
<name>A0A382NGD3_9ZZZZ</name>
<evidence type="ECO:0000313" key="1">
    <source>
        <dbReference type="EMBL" id="SVC59297.1"/>
    </source>
</evidence>
<proteinExistence type="predicted"/>
<gene>
    <name evidence="1" type="ORF">METZ01_LOCUS312151</name>
</gene>
<reference evidence="1" key="1">
    <citation type="submission" date="2018-05" db="EMBL/GenBank/DDBJ databases">
        <authorList>
            <person name="Lanie J.A."/>
            <person name="Ng W.-L."/>
            <person name="Kazmierczak K.M."/>
            <person name="Andrzejewski T.M."/>
            <person name="Davidsen T.M."/>
            <person name="Wayne K.J."/>
            <person name="Tettelin H."/>
            <person name="Glass J.I."/>
            <person name="Rusch D."/>
            <person name="Podicherti R."/>
            <person name="Tsui H.-C.T."/>
            <person name="Winkler M.E."/>
        </authorList>
    </citation>
    <scope>NUCLEOTIDE SEQUENCE</scope>
</reference>
<dbReference type="AlphaFoldDB" id="A0A382NGD3"/>
<organism evidence="1">
    <name type="scientific">marine metagenome</name>
    <dbReference type="NCBI Taxonomy" id="408172"/>
    <lineage>
        <taxon>unclassified sequences</taxon>
        <taxon>metagenomes</taxon>
        <taxon>ecological metagenomes</taxon>
    </lineage>
</organism>
<accession>A0A382NGD3</accession>